<gene>
    <name evidence="5" type="ORF">OOT00_14160</name>
</gene>
<reference evidence="5 6" key="1">
    <citation type="submission" date="2022-11" db="EMBL/GenBank/DDBJ databases">
        <title>Desulfobotulus tamanensis H1 sp. nov. - anaerobic, alkaliphilic, sulphate reducing bacterium isolated from terrestrial mud volcano.</title>
        <authorList>
            <person name="Frolova A."/>
            <person name="Merkel A.Y."/>
            <person name="Slobodkin A.I."/>
        </authorList>
    </citation>
    <scope>NUCLEOTIDE SEQUENCE [LARGE SCALE GENOMIC DNA]</scope>
    <source>
        <strain evidence="5 6">H1</strain>
    </source>
</reference>
<keyword evidence="6" id="KW-1185">Reference proteome</keyword>
<dbReference type="SUPFAM" id="SSF160246">
    <property type="entry name" value="EspE N-terminal domain-like"/>
    <property type="match status" value="1"/>
</dbReference>
<dbReference type="InterPro" id="IPR001482">
    <property type="entry name" value="T2SS/T4SS_dom"/>
</dbReference>
<dbReference type="Gene3D" id="3.30.450.90">
    <property type="match status" value="1"/>
</dbReference>
<evidence type="ECO:0000313" key="6">
    <source>
        <dbReference type="Proteomes" id="UP001209681"/>
    </source>
</evidence>
<dbReference type="SMART" id="SM00382">
    <property type="entry name" value="AAA"/>
    <property type="match status" value="1"/>
</dbReference>
<dbReference type="Gene3D" id="3.30.300.160">
    <property type="entry name" value="Type II secretion system, protein E, N-terminal domain"/>
    <property type="match status" value="1"/>
</dbReference>
<dbReference type="Proteomes" id="UP001209681">
    <property type="component" value="Unassembled WGS sequence"/>
</dbReference>
<proteinExistence type="inferred from homology"/>
<dbReference type="InterPro" id="IPR007831">
    <property type="entry name" value="T2SS_GspE_N"/>
</dbReference>
<sequence length="795" mass="90015">MSLNQQELSSIEIRIREAEEYYRHGLYTEATQLYEKLLADTSLDADSAEGIAERIREIEKKIKEMESIDRQVLSSRDLDCIRSAWGSKEKPSDILESGKAFSELGLYQEALGEYVKLMGKDTPIQETAKLILDCLLAAHPGGRILEPFILFLKDTKLSGKQSQELLFTCGKDLIKRQQLDAAEEFFVHIKQDNPQYPGLQIELAKFNISQRYNSRYAYLLENKMVNPEQLQKALAQAKKSKKSVETVLIEEYRIPREKIAESLKLFYDVPFKNFDPKFPAPYELVQKLKKSFLYENKWVPLSWDLNSVDILIDDPKNIIKTDQAQTLLKTNNLRLFVGFKEDIEAFINLFYDERHETEEDQDGSISLPDGFDMLPDVSFEDFDDDDENTSHDSGEEESGQIVRMVDQILITAYRKGASDIHIEPSPVTKKTRIRYRIDGVCQEILQIPNQSARPLISRIKIMAKLDIAERRMPQDGKIKFRRKGIQPFELRVATLPTAGGFEDAVLRILAESGAMPLTKMGMSERNLSCLQKIIRQPYGLVLVVGPTGSGKTTTLHAALGEINKPGIKIWTAEDPVEISQEGLRQVECQAKIGLDFARVMRAFLRADPDVIMIGEMRDHETAAIGIEASLTGHLVFSTLHTNSAPETITRLLDMGLNPLNFSDAFLGVMAQRLVRRLCKDCKEAFHPTKEMFDEITRLYGRAMDEVGIVYSDELTLYRPKGCPECNNTGYRGRLGIHELLLGSAPIKQLIKKAAPTEEIFKQGAEEGMDTLVQDGLVKAFQGVTDIEEVRRVCVS</sequence>
<comment type="similarity">
    <text evidence="1">Belongs to the GSP E family.</text>
</comment>
<dbReference type="PANTHER" id="PTHR30258:SF1">
    <property type="entry name" value="PROTEIN TRANSPORT PROTEIN HOFB HOMOLOG"/>
    <property type="match status" value="1"/>
</dbReference>
<keyword evidence="3" id="KW-0067">ATP-binding</keyword>
<dbReference type="RefSeq" id="WP_265426049.1">
    <property type="nucleotide sequence ID" value="NZ_JAPFPW010000022.1"/>
</dbReference>
<evidence type="ECO:0000259" key="4">
    <source>
        <dbReference type="PROSITE" id="PS00662"/>
    </source>
</evidence>
<feature type="domain" description="Bacterial type II secretion system protein E" evidence="4">
    <location>
        <begin position="604"/>
        <end position="618"/>
    </location>
</feature>
<dbReference type="InterPro" id="IPR027417">
    <property type="entry name" value="P-loop_NTPase"/>
</dbReference>
<protein>
    <submittedName>
        <fullName evidence="5">ATPase, T2SS/T4P/T4SS family</fullName>
    </submittedName>
</protein>
<dbReference type="InterPro" id="IPR003593">
    <property type="entry name" value="AAA+_ATPase"/>
</dbReference>
<evidence type="ECO:0000256" key="1">
    <source>
        <dbReference type="ARBA" id="ARBA00006611"/>
    </source>
</evidence>
<dbReference type="PROSITE" id="PS00662">
    <property type="entry name" value="T2SP_E"/>
    <property type="match status" value="1"/>
</dbReference>
<name>A0ABT3NCD1_9BACT</name>
<evidence type="ECO:0000256" key="3">
    <source>
        <dbReference type="ARBA" id="ARBA00022840"/>
    </source>
</evidence>
<keyword evidence="2" id="KW-0547">Nucleotide-binding</keyword>
<dbReference type="Pfam" id="PF00437">
    <property type="entry name" value="T2SSE"/>
    <property type="match status" value="1"/>
</dbReference>
<dbReference type="EMBL" id="JAPFPW010000022">
    <property type="protein sequence ID" value="MCW7755128.1"/>
    <property type="molecule type" value="Genomic_DNA"/>
</dbReference>
<evidence type="ECO:0000313" key="5">
    <source>
        <dbReference type="EMBL" id="MCW7755128.1"/>
    </source>
</evidence>
<dbReference type="SUPFAM" id="SSF52540">
    <property type="entry name" value="P-loop containing nucleoside triphosphate hydrolases"/>
    <property type="match status" value="1"/>
</dbReference>
<dbReference type="CDD" id="cd01129">
    <property type="entry name" value="PulE-GspE-like"/>
    <property type="match status" value="1"/>
</dbReference>
<evidence type="ECO:0000256" key="2">
    <source>
        <dbReference type="ARBA" id="ARBA00022741"/>
    </source>
</evidence>
<comment type="caution">
    <text evidence="5">The sequence shown here is derived from an EMBL/GenBank/DDBJ whole genome shotgun (WGS) entry which is preliminary data.</text>
</comment>
<dbReference type="InterPro" id="IPR037257">
    <property type="entry name" value="T2SS_E_N_sf"/>
</dbReference>
<organism evidence="5 6">
    <name type="scientific">Desulfobotulus pelophilus</name>
    <dbReference type="NCBI Taxonomy" id="2823377"/>
    <lineage>
        <taxon>Bacteria</taxon>
        <taxon>Pseudomonadati</taxon>
        <taxon>Thermodesulfobacteriota</taxon>
        <taxon>Desulfobacteria</taxon>
        <taxon>Desulfobacterales</taxon>
        <taxon>Desulfobacteraceae</taxon>
        <taxon>Desulfobotulus</taxon>
    </lineage>
</organism>
<accession>A0ABT3NCD1</accession>
<dbReference type="Pfam" id="PF05157">
    <property type="entry name" value="MshEN"/>
    <property type="match status" value="1"/>
</dbReference>
<dbReference type="Gene3D" id="3.40.50.300">
    <property type="entry name" value="P-loop containing nucleotide triphosphate hydrolases"/>
    <property type="match status" value="1"/>
</dbReference>
<dbReference type="PANTHER" id="PTHR30258">
    <property type="entry name" value="TYPE II SECRETION SYSTEM PROTEIN GSPE-RELATED"/>
    <property type="match status" value="1"/>
</dbReference>